<dbReference type="PANTHER" id="PTHR13479:SF40">
    <property type="entry name" value="SMALL RIBOSOMAL SUBUNIT PROTEIN BS18M"/>
    <property type="match status" value="1"/>
</dbReference>
<evidence type="ECO:0000256" key="5">
    <source>
        <dbReference type="RuleBase" id="RU003910"/>
    </source>
</evidence>
<evidence type="ECO:0000313" key="6">
    <source>
        <dbReference type="EMBL" id="OGM08701.1"/>
    </source>
</evidence>
<dbReference type="GO" id="GO:0003735">
    <property type="term" value="F:structural constituent of ribosome"/>
    <property type="evidence" value="ECO:0007669"/>
    <property type="project" value="InterPro"/>
</dbReference>
<dbReference type="InterPro" id="IPR001648">
    <property type="entry name" value="Ribosomal_bS18"/>
</dbReference>
<name>A0A1F7X156_9BACT</name>
<evidence type="ECO:0000256" key="4">
    <source>
        <dbReference type="HAMAP-Rule" id="MF_00270"/>
    </source>
</evidence>
<dbReference type="AlphaFoldDB" id="A0A1F7X156"/>
<comment type="caution">
    <text evidence="6">The sequence shown here is derived from an EMBL/GenBank/DDBJ whole genome shotgun (WGS) entry which is preliminary data.</text>
</comment>
<dbReference type="PRINTS" id="PR00974">
    <property type="entry name" value="RIBOSOMALS18"/>
</dbReference>
<dbReference type="Pfam" id="PF01084">
    <property type="entry name" value="Ribosomal_S18"/>
    <property type="match status" value="1"/>
</dbReference>
<sequence>MPIRKIYNKCPFCDKGKNPDYKSYKDLAEFMTDRAKIMPATRSGICSKHQRQLSVAIKRARILALLPFSEKI</sequence>
<dbReference type="InterPro" id="IPR036870">
    <property type="entry name" value="Ribosomal_bS18_sf"/>
</dbReference>
<keyword evidence="3 4" id="KW-0687">Ribonucleoprotein</keyword>
<gene>
    <name evidence="4" type="primary">rpsR</name>
    <name evidence="6" type="ORF">A2Z67_00370</name>
</gene>
<keyword evidence="4" id="KW-0694">RNA-binding</keyword>
<comment type="subunit">
    <text evidence="4">Part of the 30S ribosomal subunit. Forms a tight heterodimer with protein bS6.</text>
</comment>
<dbReference type="Proteomes" id="UP000176939">
    <property type="component" value="Unassembled WGS sequence"/>
</dbReference>
<dbReference type="NCBIfam" id="TIGR00165">
    <property type="entry name" value="S18"/>
    <property type="match status" value="1"/>
</dbReference>
<keyword evidence="4" id="KW-0699">rRNA-binding</keyword>
<dbReference type="Gene3D" id="4.10.640.10">
    <property type="entry name" value="Ribosomal protein S18"/>
    <property type="match status" value="1"/>
</dbReference>
<dbReference type="HAMAP" id="MF_00270">
    <property type="entry name" value="Ribosomal_bS18"/>
    <property type="match status" value="1"/>
</dbReference>
<keyword evidence="2 4" id="KW-0689">Ribosomal protein</keyword>
<reference evidence="6 7" key="1">
    <citation type="journal article" date="2016" name="Nat. Commun.">
        <title>Thousands of microbial genomes shed light on interconnected biogeochemical processes in an aquifer system.</title>
        <authorList>
            <person name="Anantharaman K."/>
            <person name="Brown C.T."/>
            <person name="Hug L.A."/>
            <person name="Sharon I."/>
            <person name="Castelle C.J."/>
            <person name="Probst A.J."/>
            <person name="Thomas B.C."/>
            <person name="Singh A."/>
            <person name="Wilkins M.J."/>
            <person name="Karaoz U."/>
            <person name="Brodie E.L."/>
            <person name="Williams K.H."/>
            <person name="Hubbard S.S."/>
            <person name="Banfield J.F."/>
        </authorList>
    </citation>
    <scope>NUCLEOTIDE SEQUENCE [LARGE SCALE GENOMIC DNA]</scope>
</reference>
<evidence type="ECO:0000313" key="7">
    <source>
        <dbReference type="Proteomes" id="UP000176939"/>
    </source>
</evidence>
<proteinExistence type="inferred from homology"/>
<comment type="similarity">
    <text evidence="1 4 5">Belongs to the bacterial ribosomal protein bS18 family.</text>
</comment>
<dbReference type="GO" id="GO:0070181">
    <property type="term" value="F:small ribosomal subunit rRNA binding"/>
    <property type="evidence" value="ECO:0007669"/>
    <property type="project" value="TreeGrafter"/>
</dbReference>
<evidence type="ECO:0000256" key="3">
    <source>
        <dbReference type="ARBA" id="ARBA00023274"/>
    </source>
</evidence>
<protein>
    <recommendedName>
        <fullName evidence="4">Small ribosomal subunit protein bS18</fullName>
    </recommendedName>
</protein>
<dbReference type="EMBL" id="MGFQ01000038">
    <property type="protein sequence ID" value="OGM08701.1"/>
    <property type="molecule type" value="Genomic_DNA"/>
</dbReference>
<dbReference type="SUPFAM" id="SSF46911">
    <property type="entry name" value="Ribosomal protein S18"/>
    <property type="match status" value="1"/>
</dbReference>
<comment type="function">
    <text evidence="4">Binds as a heterodimer with protein bS6 to the central domain of the 16S rRNA, where it helps stabilize the platform of the 30S subunit.</text>
</comment>
<evidence type="ECO:0000256" key="2">
    <source>
        <dbReference type="ARBA" id="ARBA00022980"/>
    </source>
</evidence>
<organism evidence="6 7">
    <name type="scientific">Candidatus Woesebacteria bacterium RBG_13_36_22</name>
    <dbReference type="NCBI Taxonomy" id="1802478"/>
    <lineage>
        <taxon>Bacteria</taxon>
        <taxon>Candidatus Woeseibacteriota</taxon>
    </lineage>
</organism>
<accession>A0A1F7X156</accession>
<dbReference type="GO" id="GO:0022627">
    <property type="term" value="C:cytosolic small ribosomal subunit"/>
    <property type="evidence" value="ECO:0007669"/>
    <property type="project" value="TreeGrafter"/>
</dbReference>
<dbReference type="GO" id="GO:0006412">
    <property type="term" value="P:translation"/>
    <property type="evidence" value="ECO:0007669"/>
    <property type="project" value="UniProtKB-UniRule"/>
</dbReference>
<evidence type="ECO:0000256" key="1">
    <source>
        <dbReference type="ARBA" id="ARBA00005589"/>
    </source>
</evidence>
<dbReference type="PANTHER" id="PTHR13479">
    <property type="entry name" value="30S RIBOSOMAL PROTEIN S18"/>
    <property type="match status" value="1"/>
</dbReference>